<dbReference type="AlphaFoldDB" id="A0A0F9FHB3"/>
<comment type="caution">
    <text evidence="1">The sequence shown here is derived from an EMBL/GenBank/DDBJ whole genome shotgun (WGS) entry which is preliminary data.</text>
</comment>
<accession>A0A0F9FHB3</accession>
<proteinExistence type="predicted"/>
<gene>
    <name evidence="1" type="ORF">LCGC14_1952330</name>
</gene>
<sequence>MTDAICNQDFKNCPYRLIDMENPRPLCDYYRLHARLILNREFSEIPVLVRRACKWMQNEESRLKFIREIARKKTLDFLENTQVGDTVFCGIAPFHAVKLLEKPIDDSKFVLCEAPSGKVIKIQACHLSRISKGSYFSDYFIEGVENEKKAQELEYKARYYGFGSGIEKKDDGYLLRIYGDSQQEVDDFIVLYLEQDFDISPYI</sequence>
<reference evidence="1" key="1">
    <citation type="journal article" date="2015" name="Nature">
        <title>Complex archaea that bridge the gap between prokaryotes and eukaryotes.</title>
        <authorList>
            <person name="Spang A."/>
            <person name="Saw J.H."/>
            <person name="Jorgensen S.L."/>
            <person name="Zaremba-Niedzwiedzka K."/>
            <person name="Martijn J."/>
            <person name="Lind A.E."/>
            <person name="van Eijk R."/>
            <person name="Schleper C."/>
            <person name="Guy L."/>
            <person name="Ettema T.J."/>
        </authorList>
    </citation>
    <scope>NUCLEOTIDE SEQUENCE</scope>
</reference>
<name>A0A0F9FHB3_9ZZZZ</name>
<organism evidence="1">
    <name type="scientific">marine sediment metagenome</name>
    <dbReference type="NCBI Taxonomy" id="412755"/>
    <lineage>
        <taxon>unclassified sequences</taxon>
        <taxon>metagenomes</taxon>
        <taxon>ecological metagenomes</taxon>
    </lineage>
</organism>
<protein>
    <submittedName>
        <fullName evidence="1">Uncharacterized protein</fullName>
    </submittedName>
</protein>
<dbReference type="EMBL" id="LAZR01021339">
    <property type="protein sequence ID" value="KKL85678.1"/>
    <property type="molecule type" value="Genomic_DNA"/>
</dbReference>
<evidence type="ECO:0000313" key="1">
    <source>
        <dbReference type="EMBL" id="KKL85678.1"/>
    </source>
</evidence>